<keyword evidence="5" id="KW-1185">Reference proteome</keyword>
<evidence type="ECO:0000256" key="2">
    <source>
        <dbReference type="ARBA" id="ARBA00023043"/>
    </source>
</evidence>
<dbReference type="AlphaFoldDB" id="A0A5B8MF31"/>
<dbReference type="InterPro" id="IPR051637">
    <property type="entry name" value="Ank_repeat_dom-contain_49"/>
</dbReference>
<keyword evidence="3" id="KW-0175">Coiled coil</keyword>
<proteinExistence type="predicted"/>
<gene>
    <name evidence="4" type="ORF">A3770_02p15570</name>
</gene>
<name>A0A5B8MF31_9CHLO</name>
<dbReference type="SUPFAM" id="SSF48403">
    <property type="entry name" value="Ankyrin repeat"/>
    <property type="match status" value="1"/>
</dbReference>
<dbReference type="PANTHER" id="PTHR24180:SF45">
    <property type="entry name" value="POLY [ADP-RIBOSE] POLYMERASE TANKYRASE"/>
    <property type="match status" value="1"/>
</dbReference>
<organism evidence="4 5">
    <name type="scientific">Chloropicon primus</name>
    <dbReference type="NCBI Taxonomy" id="1764295"/>
    <lineage>
        <taxon>Eukaryota</taxon>
        <taxon>Viridiplantae</taxon>
        <taxon>Chlorophyta</taxon>
        <taxon>Chloropicophyceae</taxon>
        <taxon>Chloropicales</taxon>
        <taxon>Chloropicaceae</taxon>
        <taxon>Chloropicon</taxon>
    </lineage>
</organism>
<dbReference type="Gene3D" id="1.25.40.20">
    <property type="entry name" value="Ankyrin repeat-containing domain"/>
    <property type="match status" value="2"/>
</dbReference>
<keyword evidence="1" id="KW-0677">Repeat</keyword>
<evidence type="ECO:0000313" key="4">
    <source>
        <dbReference type="EMBL" id="QDZ19039.1"/>
    </source>
</evidence>
<protein>
    <submittedName>
        <fullName evidence="4">Uncharacterized protein</fullName>
    </submittedName>
</protein>
<sequence length="406" mass="43790">MEEAVGEAWGEGGGRDFGKAWRHLGRRPEDVNVSDERGRTVLHCCCVLPDDRGRAVLINNLLAAGADPSREDRDGWAPIQSDFVLEAQGSWEAWSSKFRATGRSRPCLEFLLEEAGATRAEGTTRAQQALWSSVSRHNVNRRLGGQLGGRTPLHLACEALGVGVGGALDLQGVGEEAGRERLTRWSARRALAKLRGEAAAEDWTTCHDLVCLLLDLGADAERRDDGGRRPLDLLPPGRCDSVRALLESDWELGEKTGRGTTLAADSGDVVDGASGLVVAEGGGGDPGAANGAPEDPTLASEFARLSVDLLASDVEEEGLYRRVERAEAELREWRRVNARALGRMIEAWPAEDAARNFGEWGKGEGLDAVHPARRRRGSAVAVVVEESAGEVESVEREVEYELEYAA</sequence>
<accession>A0A5B8MF31</accession>
<evidence type="ECO:0000256" key="3">
    <source>
        <dbReference type="SAM" id="Coils"/>
    </source>
</evidence>
<dbReference type="Proteomes" id="UP000316726">
    <property type="component" value="Chromosome 2"/>
</dbReference>
<feature type="coiled-coil region" evidence="3">
    <location>
        <begin position="316"/>
        <end position="343"/>
    </location>
</feature>
<evidence type="ECO:0000256" key="1">
    <source>
        <dbReference type="ARBA" id="ARBA00022737"/>
    </source>
</evidence>
<dbReference type="InterPro" id="IPR036770">
    <property type="entry name" value="Ankyrin_rpt-contain_sf"/>
</dbReference>
<dbReference type="EMBL" id="CP031035">
    <property type="protein sequence ID" value="QDZ19039.1"/>
    <property type="molecule type" value="Genomic_DNA"/>
</dbReference>
<evidence type="ECO:0000313" key="5">
    <source>
        <dbReference type="Proteomes" id="UP000316726"/>
    </source>
</evidence>
<reference evidence="4 5" key="1">
    <citation type="submission" date="2018-07" db="EMBL/GenBank/DDBJ databases">
        <title>The complete nuclear genome of the prasinophyte Chloropicon primus (CCMP1205).</title>
        <authorList>
            <person name="Pombert J.-F."/>
            <person name="Otis C."/>
            <person name="Turmel M."/>
            <person name="Lemieux C."/>
        </authorList>
    </citation>
    <scope>NUCLEOTIDE SEQUENCE [LARGE SCALE GENOMIC DNA]</scope>
    <source>
        <strain evidence="4 5">CCMP1205</strain>
    </source>
</reference>
<keyword evidence="2" id="KW-0040">ANK repeat</keyword>
<dbReference type="PANTHER" id="PTHR24180">
    <property type="entry name" value="CYCLIN-DEPENDENT KINASE INHIBITOR 2C-RELATED"/>
    <property type="match status" value="1"/>
</dbReference>
<dbReference type="OrthoDB" id="5954332at2759"/>